<sequence>MLTGNKRRLYLGYWARHPSPANPTKYHTGLLLTSKNPKSDEKGAVIFHANNRIDADAHAETWKFEARPTMPRTAKLAGCMLLGKVPPKFQVEVITELLSKVHVPSPEDAGAENWRCRHWILDALTLLQTEGVIPELPDSLTKVLDNGYEFVEKKTQGNPIYEAQLYTCDTSGKEISSELPGFNMN</sequence>
<comment type="caution">
    <text evidence="1">The sequence shown here is derived from an EMBL/GenBank/DDBJ whole genome shotgun (WGS) entry which is preliminary data.</text>
</comment>
<organism evidence="1 2">
    <name type="scientific">Pholiota conissans</name>
    <dbReference type="NCBI Taxonomy" id="109636"/>
    <lineage>
        <taxon>Eukaryota</taxon>
        <taxon>Fungi</taxon>
        <taxon>Dikarya</taxon>
        <taxon>Basidiomycota</taxon>
        <taxon>Agaricomycotina</taxon>
        <taxon>Agaricomycetes</taxon>
        <taxon>Agaricomycetidae</taxon>
        <taxon>Agaricales</taxon>
        <taxon>Agaricineae</taxon>
        <taxon>Strophariaceae</taxon>
        <taxon>Pholiota</taxon>
    </lineage>
</organism>
<accession>A0A9P5ZFN7</accession>
<keyword evidence="2" id="KW-1185">Reference proteome</keyword>
<protein>
    <submittedName>
        <fullName evidence="1">Uncharacterized protein</fullName>
    </submittedName>
</protein>
<dbReference type="EMBL" id="MU155131">
    <property type="protein sequence ID" value="KAF9486200.1"/>
    <property type="molecule type" value="Genomic_DNA"/>
</dbReference>
<dbReference type="OrthoDB" id="2679825at2759"/>
<proteinExistence type="predicted"/>
<dbReference type="Proteomes" id="UP000807469">
    <property type="component" value="Unassembled WGS sequence"/>
</dbReference>
<reference evidence="1" key="1">
    <citation type="submission" date="2020-11" db="EMBL/GenBank/DDBJ databases">
        <authorList>
            <consortium name="DOE Joint Genome Institute"/>
            <person name="Ahrendt S."/>
            <person name="Riley R."/>
            <person name="Andreopoulos W."/>
            <person name="Labutti K."/>
            <person name="Pangilinan J."/>
            <person name="Ruiz-Duenas F.J."/>
            <person name="Barrasa J.M."/>
            <person name="Sanchez-Garcia M."/>
            <person name="Camarero S."/>
            <person name="Miyauchi S."/>
            <person name="Serrano A."/>
            <person name="Linde D."/>
            <person name="Babiker R."/>
            <person name="Drula E."/>
            <person name="Ayuso-Fernandez I."/>
            <person name="Pacheco R."/>
            <person name="Padilla G."/>
            <person name="Ferreira P."/>
            <person name="Barriuso J."/>
            <person name="Kellner H."/>
            <person name="Castanera R."/>
            <person name="Alfaro M."/>
            <person name="Ramirez L."/>
            <person name="Pisabarro A.G."/>
            <person name="Kuo A."/>
            <person name="Tritt A."/>
            <person name="Lipzen A."/>
            <person name="He G."/>
            <person name="Yan M."/>
            <person name="Ng V."/>
            <person name="Cullen D."/>
            <person name="Martin F."/>
            <person name="Rosso M.-N."/>
            <person name="Henrissat B."/>
            <person name="Hibbett D."/>
            <person name="Martinez A.T."/>
            <person name="Grigoriev I.V."/>
        </authorList>
    </citation>
    <scope>NUCLEOTIDE SEQUENCE</scope>
    <source>
        <strain evidence="1">CIRM-BRFM 674</strain>
    </source>
</reference>
<dbReference type="Pfam" id="PF21858">
    <property type="entry name" value="DUF6914"/>
    <property type="match status" value="1"/>
</dbReference>
<name>A0A9P5ZFN7_9AGAR</name>
<evidence type="ECO:0000313" key="1">
    <source>
        <dbReference type="EMBL" id="KAF9486200.1"/>
    </source>
</evidence>
<dbReference type="InterPro" id="IPR054208">
    <property type="entry name" value="DUF6914"/>
</dbReference>
<evidence type="ECO:0000313" key="2">
    <source>
        <dbReference type="Proteomes" id="UP000807469"/>
    </source>
</evidence>
<gene>
    <name evidence="1" type="ORF">BDN70DRAFT_926903</name>
</gene>
<dbReference type="AlphaFoldDB" id="A0A9P5ZFN7"/>